<feature type="compositionally biased region" description="Acidic residues" evidence="1">
    <location>
        <begin position="873"/>
        <end position="882"/>
    </location>
</feature>
<accession>A0A812TVY7</accession>
<dbReference type="EMBL" id="CAJNDS010002612">
    <property type="protein sequence ID" value="CAE7545059.1"/>
    <property type="molecule type" value="Genomic_DNA"/>
</dbReference>
<dbReference type="OrthoDB" id="10638048at2759"/>
<sequence>MPPRAKKQAPGPDVPAALAEHPTAACQLQSHMPRHFMSAVQMREVLKTLKAELQKVSQQEPVARAGVAELDDDRYRAVMKRDEEFECCVTRTHFPDMPATHATILPSWGSVKRGFDCLPVRATSASSPPPKGTYQLLSLDAYLMSFDFAWAQAEQSSKIDMKSQNQTLTGWKVVLATVEIRNTLRRTGDVFSKGSAADSNVNISAFLQKAGLADVSPKVIGSRLKIHARMGSAALDVLEHLDDAYGPTKHLFSQISNLDVACLDVGEMKVTAKISVLTVVGRELLKKRVCSFLAQSFKMPDAADKYDAGRAPSTVIAKVTSSYDAYIRSGLAFHDSDMEWMLLLPDAQHGILDFIAKLLNSSPLLVEEIDVAVKHDFLTPAETFLNRSRVKEIFDLETALAMKRDQETQATSHAEPARAEPQSSLEQTDASTELTQDPQPDAPVAEPEPDVGSFFPSLSLSGVQASTLGKISYERLKTVVEQAKMRSVKTYVTIKLHEEFFEAPPPGEEENLARMYIWDVKNHLVNVSPQAHSQPFKYFPPVDTLAKRVAEKLFEEDANEQRLFRAKDVALFFDGRFLGDGLKGPLGKILRQVPASIAGSRKMMEHHYFHHNREMEFGGYAGPSRVVAAMSSRVVSHLETAFVISGKGYATDLRERRFIDLPGSNRSRGWSGCSLKEEHEQIRVPYKLKKELEAPKESVLKKDVLSSEDPQVGHEDSALTTVADDEPSWLWNWGHSEKFFRELFFAFGTPNTVRVVSCTPSSAAMMAAARDRFRYLGFARTAKVKQILLEDAFLQVTLAMVRGSGDFGFMRVLTREESLGGTEAGQGDQVMAAAAAAAAAPAAGAAGEGGEDNGQARGEGEEEGAEERGGALDGDDFVDPEA</sequence>
<dbReference type="Proteomes" id="UP000604046">
    <property type="component" value="Unassembled WGS sequence"/>
</dbReference>
<feature type="region of interest" description="Disordered" evidence="1">
    <location>
        <begin position="842"/>
        <end position="882"/>
    </location>
</feature>
<feature type="region of interest" description="Disordered" evidence="1">
    <location>
        <begin position="404"/>
        <end position="450"/>
    </location>
</feature>
<protein>
    <submittedName>
        <fullName evidence="2">Uncharacterized protein</fullName>
    </submittedName>
</protein>
<evidence type="ECO:0000313" key="2">
    <source>
        <dbReference type="EMBL" id="CAE7545059.1"/>
    </source>
</evidence>
<name>A0A812TVY7_9DINO</name>
<feature type="compositionally biased region" description="Polar residues" evidence="1">
    <location>
        <begin position="421"/>
        <end position="438"/>
    </location>
</feature>
<proteinExistence type="predicted"/>
<gene>
    <name evidence="2" type="ORF">SNAT2548_LOCUS30583</name>
</gene>
<reference evidence="2" key="1">
    <citation type="submission" date="2021-02" db="EMBL/GenBank/DDBJ databases">
        <authorList>
            <person name="Dougan E. K."/>
            <person name="Rhodes N."/>
            <person name="Thang M."/>
            <person name="Chan C."/>
        </authorList>
    </citation>
    <scope>NUCLEOTIDE SEQUENCE</scope>
</reference>
<evidence type="ECO:0000256" key="1">
    <source>
        <dbReference type="SAM" id="MobiDB-lite"/>
    </source>
</evidence>
<dbReference type="AlphaFoldDB" id="A0A812TVY7"/>
<keyword evidence="3" id="KW-1185">Reference proteome</keyword>
<comment type="caution">
    <text evidence="2">The sequence shown here is derived from an EMBL/GenBank/DDBJ whole genome shotgun (WGS) entry which is preliminary data.</text>
</comment>
<evidence type="ECO:0000313" key="3">
    <source>
        <dbReference type="Proteomes" id="UP000604046"/>
    </source>
</evidence>
<organism evidence="2 3">
    <name type="scientific">Symbiodinium natans</name>
    <dbReference type="NCBI Taxonomy" id="878477"/>
    <lineage>
        <taxon>Eukaryota</taxon>
        <taxon>Sar</taxon>
        <taxon>Alveolata</taxon>
        <taxon>Dinophyceae</taxon>
        <taxon>Suessiales</taxon>
        <taxon>Symbiodiniaceae</taxon>
        <taxon>Symbiodinium</taxon>
    </lineage>
</organism>